<reference evidence="3" key="1">
    <citation type="submission" date="2015-03" db="EMBL/GenBank/DDBJ databases">
        <authorList>
            <person name="Urmite Genomes"/>
        </authorList>
    </citation>
    <scope>NUCLEOTIDE SEQUENCE [LARGE SCALE GENOMIC DNA]</scope>
    <source>
        <strain evidence="3">CSUR P1344</strain>
    </source>
</reference>
<feature type="transmembrane region" description="Helical" evidence="1">
    <location>
        <begin position="134"/>
        <end position="153"/>
    </location>
</feature>
<gene>
    <name evidence="2" type="ORF">BN000_03284</name>
</gene>
<feature type="transmembrane region" description="Helical" evidence="1">
    <location>
        <begin position="51"/>
        <end position="73"/>
    </location>
</feature>
<accession>A0A0U1DJ32</accession>
<keyword evidence="2" id="KW-0449">Lipoprotein</keyword>
<feature type="transmembrane region" description="Helical" evidence="1">
    <location>
        <begin position="20"/>
        <end position="39"/>
    </location>
</feature>
<name>A0A0U1DJ32_9MYCO</name>
<dbReference type="EMBL" id="CTEC01000002">
    <property type="protein sequence ID" value="CQD15699.1"/>
    <property type="molecule type" value="Genomic_DNA"/>
</dbReference>
<feature type="transmembrane region" description="Helical" evidence="1">
    <location>
        <begin position="94"/>
        <end position="114"/>
    </location>
</feature>
<keyword evidence="1" id="KW-0472">Membrane</keyword>
<protein>
    <submittedName>
        <fullName evidence="2">Lipoprotein</fullName>
    </submittedName>
</protein>
<organism evidence="2 3">
    <name type="scientific">Mycobacterium europaeum</name>
    <dbReference type="NCBI Taxonomy" id="761804"/>
    <lineage>
        <taxon>Bacteria</taxon>
        <taxon>Bacillati</taxon>
        <taxon>Actinomycetota</taxon>
        <taxon>Actinomycetes</taxon>
        <taxon>Mycobacteriales</taxon>
        <taxon>Mycobacteriaceae</taxon>
        <taxon>Mycobacterium</taxon>
        <taxon>Mycobacterium simiae complex</taxon>
    </lineage>
</organism>
<dbReference type="AlphaFoldDB" id="A0A0U1DJ32"/>
<dbReference type="Proteomes" id="UP000199601">
    <property type="component" value="Unassembled WGS sequence"/>
</dbReference>
<keyword evidence="1" id="KW-1133">Transmembrane helix</keyword>
<proteinExistence type="predicted"/>
<keyword evidence="3" id="KW-1185">Reference proteome</keyword>
<dbReference type="RefSeq" id="WP_090421883.1">
    <property type="nucleotide sequence ID" value="NZ_CTEC01000002.1"/>
</dbReference>
<evidence type="ECO:0000256" key="1">
    <source>
        <dbReference type="SAM" id="Phobius"/>
    </source>
</evidence>
<evidence type="ECO:0000313" key="3">
    <source>
        <dbReference type="Proteomes" id="UP000199601"/>
    </source>
</evidence>
<evidence type="ECO:0000313" key="2">
    <source>
        <dbReference type="EMBL" id="CQD15699.1"/>
    </source>
</evidence>
<sequence>MRSARAGFVRLYGSRPLHLLTLIAGFALLGYVVATIGPATLWNSHVWWQSIMVWFAAAIVAHDLILFPIYALLDRLLSRTVVRLAAPRVPAVNHIRVPALGAGLTLLVFLPGIIEQGAATYSAATGQTQDPFLGRWLLLTAAMFGISAAAYAVRLTTARRRPGRAPGLHVGDDA</sequence>
<keyword evidence="1" id="KW-0812">Transmembrane</keyword>